<evidence type="ECO:0000256" key="1">
    <source>
        <dbReference type="SAM" id="Phobius"/>
    </source>
</evidence>
<protein>
    <recommendedName>
        <fullName evidence="4">DUF997 family protein</fullName>
    </recommendedName>
</protein>
<accession>A0ABP9FLP8</accession>
<evidence type="ECO:0008006" key="4">
    <source>
        <dbReference type="Google" id="ProtNLM"/>
    </source>
</evidence>
<dbReference type="Proteomes" id="UP001499988">
    <property type="component" value="Unassembled WGS sequence"/>
</dbReference>
<comment type="caution">
    <text evidence="2">The sequence shown here is derived from an EMBL/GenBank/DDBJ whole genome shotgun (WGS) entry which is preliminary data.</text>
</comment>
<name>A0ABP9FLP8_9GAMM</name>
<organism evidence="2 3">
    <name type="scientific">Ferrimonas pelagia</name>
    <dbReference type="NCBI Taxonomy" id="1177826"/>
    <lineage>
        <taxon>Bacteria</taxon>
        <taxon>Pseudomonadati</taxon>
        <taxon>Pseudomonadota</taxon>
        <taxon>Gammaproteobacteria</taxon>
        <taxon>Alteromonadales</taxon>
        <taxon>Ferrimonadaceae</taxon>
        <taxon>Ferrimonas</taxon>
    </lineage>
</organism>
<keyword evidence="3" id="KW-1185">Reference proteome</keyword>
<keyword evidence="1" id="KW-0812">Transmembrane</keyword>
<feature type="transmembrane region" description="Helical" evidence="1">
    <location>
        <begin position="21"/>
        <end position="40"/>
    </location>
</feature>
<gene>
    <name evidence="2" type="ORF">GCM10023333_38620</name>
</gene>
<sequence length="78" mass="8881">MMNLGLRRMMQEINSVALAKGALGLTAVYFALWLIGPLWFADGGIWYGLPLWFWLSCVLAPSLLSLAVWCWLREKRHG</sequence>
<reference evidence="3" key="1">
    <citation type="journal article" date="2019" name="Int. J. Syst. Evol. Microbiol.">
        <title>The Global Catalogue of Microorganisms (GCM) 10K type strain sequencing project: providing services to taxonomists for standard genome sequencing and annotation.</title>
        <authorList>
            <consortium name="The Broad Institute Genomics Platform"/>
            <consortium name="The Broad Institute Genome Sequencing Center for Infectious Disease"/>
            <person name="Wu L."/>
            <person name="Ma J."/>
        </authorList>
    </citation>
    <scope>NUCLEOTIDE SEQUENCE [LARGE SCALE GENOMIC DNA]</scope>
    <source>
        <strain evidence="3">JCM 18401</strain>
    </source>
</reference>
<proteinExistence type="predicted"/>
<feature type="transmembrane region" description="Helical" evidence="1">
    <location>
        <begin position="52"/>
        <end position="72"/>
    </location>
</feature>
<evidence type="ECO:0000313" key="3">
    <source>
        <dbReference type="Proteomes" id="UP001499988"/>
    </source>
</evidence>
<keyword evidence="1" id="KW-0472">Membrane</keyword>
<dbReference type="EMBL" id="BAABJZ010000104">
    <property type="protein sequence ID" value="GAA4900972.1"/>
    <property type="molecule type" value="Genomic_DNA"/>
</dbReference>
<evidence type="ECO:0000313" key="2">
    <source>
        <dbReference type="EMBL" id="GAA4900972.1"/>
    </source>
</evidence>
<keyword evidence="1" id="KW-1133">Transmembrane helix</keyword>